<dbReference type="Proteomes" id="UP001487296">
    <property type="component" value="Unassembled WGS sequence"/>
</dbReference>
<evidence type="ECO:0000313" key="2">
    <source>
        <dbReference type="EMBL" id="MEQ2487682.1"/>
    </source>
</evidence>
<dbReference type="InterPro" id="IPR005901">
    <property type="entry name" value="GLPGLI"/>
</dbReference>
<gene>
    <name evidence="2" type="ORF">AAAT34_11605</name>
</gene>
<comment type="caution">
    <text evidence="2">The sequence shown here is derived from an EMBL/GenBank/DDBJ whole genome shotgun (WGS) entry which is preliminary data.</text>
</comment>
<keyword evidence="1" id="KW-0732">Signal</keyword>
<proteinExistence type="predicted"/>
<name>A0ABV1FTH2_9BACT</name>
<accession>A0ABV1FTH2</accession>
<evidence type="ECO:0000256" key="1">
    <source>
        <dbReference type="SAM" id="SignalP"/>
    </source>
</evidence>
<organism evidence="2 3">
    <name type="scientific">Hallella faecis</name>
    <dbReference type="NCBI Taxonomy" id="2841596"/>
    <lineage>
        <taxon>Bacteria</taxon>
        <taxon>Pseudomonadati</taxon>
        <taxon>Bacteroidota</taxon>
        <taxon>Bacteroidia</taxon>
        <taxon>Bacteroidales</taxon>
        <taxon>Prevotellaceae</taxon>
        <taxon>Hallella</taxon>
    </lineage>
</organism>
<dbReference type="Pfam" id="PF09697">
    <property type="entry name" value="Porph_ging"/>
    <property type="match status" value="1"/>
</dbReference>
<sequence length="290" mass="33315">MKHKRIITIIFALAVLCGGAWAQQKQGHVMRPKPRGGGNTTVVGQAQLEVEYALNATNLHNPDTYIDLHVLQAGQRLSKHYSRFMEQGDSLYDAYMKANPHAEGVPTSLYTIGREGQYWSEYQSTEIFTEQGQQTLYAWMPWAMERYNAYYTEPAAQQKWTLHPERTTLLGHSCQRATCHWRGRNFEAWFAADIPVRLGPWTFGGLPGLILKLYDTQRLYTWEAVGLRSGSFPITKRKYEGFHKDSRDHVYKLQVAANRDHLKTGGAIDRRTGQLRSFPHPYDPLELEEP</sequence>
<keyword evidence="3" id="KW-1185">Reference proteome</keyword>
<dbReference type="RefSeq" id="WP_215760746.1">
    <property type="nucleotide sequence ID" value="NZ_JAHKBE010000068.1"/>
</dbReference>
<evidence type="ECO:0000313" key="3">
    <source>
        <dbReference type="Proteomes" id="UP001487296"/>
    </source>
</evidence>
<dbReference type="EMBL" id="JBBNFP010000067">
    <property type="protein sequence ID" value="MEQ2487682.1"/>
    <property type="molecule type" value="Genomic_DNA"/>
</dbReference>
<feature type="chain" id="PRO_5045924308" evidence="1">
    <location>
        <begin position="23"/>
        <end position="290"/>
    </location>
</feature>
<protein>
    <submittedName>
        <fullName evidence="2">GLPGLI family protein</fullName>
    </submittedName>
</protein>
<reference evidence="2 3" key="1">
    <citation type="submission" date="2024-04" db="EMBL/GenBank/DDBJ databases">
        <title>Human intestinal bacterial collection.</title>
        <authorList>
            <person name="Pauvert C."/>
            <person name="Hitch T.C.A."/>
            <person name="Clavel T."/>
        </authorList>
    </citation>
    <scope>NUCLEOTIDE SEQUENCE [LARGE SCALE GENOMIC DNA]</scope>
    <source>
        <strain evidence="2 3">CLA-AA-H145</strain>
    </source>
</reference>
<feature type="signal peptide" evidence="1">
    <location>
        <begin position="1"/>
        <end position="22"/>
    </location>
</feature>
<dbReference type="NCBIfam" id="TIGR01200">
    <property type="entry name" value="GLPGLI"/>
    <property type="match status" value="1"/>
</dbReference>